<accession>A0A251XUJ9</accession>
<evidence type="ECO:0000313" key="2">
    <source>
        <dbReference type="EMBL" id="OUE09177.1"/>
    </source>
</evidence>
<reference evidence="2 3" key="1">
    <citation type="submission" date="2016-08" db="EMBL/GenBank/DDBJ databases">
        <title>Genome sequence of Clavibacter michiganensis spp. strain CASJ009.</title>
        <authorList>
            <person name="Thapa S.P."/>
            <person name="Coaker G."/>
        </authorList>
    </citation>
    <scope>NUCLEOTIDE SEQUENCE [LARGE SCALE GENOMIC DNA]</scope>
    <source>
        <strain evidence="2">CASJ009</strain>
    </source>
</reference>
<dbReference type="AlphaFoldDB" id="A0A251XUJ9"/>
<sequence length="49" mass="5337">MTEITDQMRFEALLSRRTLLLGAAGGAALAGPRPSRVLRRCAPEPQDSR</sequence>
<dbReference type="Proteomes" id="UP000195106">
    <property type="component" value="Unassembled WGS sequence"/>
</dbReference>
<evidence type="ECO:0000313" key="3">
    <source>
        <dbReference type="Proteomes" id="UP000195106"/>
    </source>
</evidence>
<proteinExistence type="predicted"/>
<protein>
    <submittedName>
        <fullName evidence="2">Uncharacterized protein</fullName>
    </submittedName>
</protein>
<dbReference type="EMBL" id="MDHJ01000001">
    <property type="protein sequence ID" value="OUE09177.1"/>
    <property type="molecule type" value="Genomic_DNA"/>
</dbReference>
<comment type="caution">
    <text evidence="2">The sequence shown here is derived from an EMBL/GenBank/DDBJ whole genome shotgun (WGS) entry which is preliminary data.</text>
</comment>
<organism evidence="2 3">
    <name type="scientific">Clavibacter michiganensis</name>
    <dbReference type="NCBI Taxonomy" id="28447"/>
    <lineage>
        <taxon>Bacteria</taxon>
        <taxon>Bacillati</taxon>
        <taxon>Actinomycetota</taxon>
        <taxon>Actinomycetes</taxon>
        <taxon>Micrococcales</taxon>
        <taxon>Microbacteriaceae</taxon>
        <taxon>Clavibacter</taxon>
    </lineage>
</organism>
<gene>
    <name evidence="2" type="ORF">CMsap09_09545</name>
</gene>
<feature type="region of interest" description="Disordered" evidence="1">
    <location>
        <begin position="27"/>
        <end position="49"/>
    </location>
</feature>
<name>A0A251XUJ9_9MICO</name>
<evidence type="ECO:0000256" key="1">
    <source>
        <dbReference type="SAM" id="MobiDB-lite"/>
    </source>
</evidence>